<gene>
    <name evidence="2" type="ORF">QNH24_02130</name>
</gene>
<reference evidence="2" key="1">
    <citation type="submission" date="2023-05" db="EMBL/GenBank/DDBJ databases">
        <title>Comparative genomics of Bacillaceae isolates and their secondary metabolite potential.</title>
        <authorList>
            <person name="Song L."/>
            <person name="Nielsen L.J."/>
            <person name="Mohite O."/>
            <person name="Xu X."/>
            <person name="Weber T."/>
            <person name="Kovacs A.T."/>
        </authorList>
    </citation>
    <scope>NUCLEOTIDE SEQUENCE</scope>
    <source>
        <strain evidence="2">LY1</strain>
    </source>
</reference>
<keyword evidence="1" id="KW-0175">Coiled coil</keyword>
<sequence length="589" mass="65071">MASLNRLASNWSRVEREKLNTNWSIIENYLSNLQGQINLLTGGVDVQELINQINDILNQGNVIIGDLETALQEATTVIANAQNATTDAQNAAQEALNAINDMQAFINQFGNAETYDNGKLYKANNIVEFNGSGFICVQDTQGNTPPTLPIKRNDWWQLIAQRGVDGTGSVSKVAGKSPELDGNVPLTAQDVGAASSVDFDKLFSLSPSVLKIPLASKYRGWQGVTVYNDLIYVVTDRNDNFALENIISVYTLDGKLVSEKRNAYTGLDPQGKFMSFGDINEIDGVFYATVYNLNDGGSPLVSRIIKFDPDTLDVLSEHEIGGNAAESVTKHDNAFWVAYHDIYTVRKFDLNFNFLQEYSLVMEPGYNQGGPQGSLWEGNYFYVNLHGTNFIFEEPFAELRKYQFDGIGFNFVEKINPPTEGCGQGLSKYGEYYFWNDRIRNHIVVSKKIRNGKVFPVTCHEGISFKPTLLSGWQGIGGDNNRSLRVTEVNSIIYLNGTLNNVNTGDWVYNGDGTNPICKIPPHLSPAYGFNFGALTNKGIVRISIVGPKTEYGILHPDKVGNIIPQDISGLNQGGLIEWVSLDGISYPI</sequence>
<evidence type="ECO:0000256" key="1">
    <source>
        <dbReference type="SAM" id="Coils"/>
    </source>
</evidence>
<dbReference type="RefSeq" id="WP_283870537.1">
    <property type="nucleotide sequence ID" value="NZ_CP126101.1"/>
</dbReference>
<dbReference type="EMBL" id="CP126101">
    <property type="protein sequence ID" value="WHY52052.1"/>
    <property type="molecule type" value="Genomic_DNA"/>
</dbReference>
<proteinExistence type="predicted"/>
<dbReference type="SUPFAM" id="SSF63825">
    <property type="entry name" value="YWTD domain"/>
    <property type="match status" value="1"/>
</dbReference>
<dbReference type="AlphaFoldDB" id="A0AAX3WW41"/>
<accession>A0AAX3WW41</accession>
<feature type="coiled-coil region" evidence="1">
    <location>
        <begin position="64"/>
        <end position="98"/>
    </location>
</feature>
<organism evidence="2 3">
    <name type="scientific">Lysinibacillus pakistanensis</name>
    <dbReference type="NCBI Taxonomy" id="759811"/>
    <lineage>
        <taxon>Bacteria</taxon>
        <taxon>Bacillati</taxon>
        <taxon>Bacillota</taxon>
        <taxon>Bacilli</taxon>
        <taxon>Bacillales</taxon>
        <taxon>Bacillaceae</taxon>
        <taxon>Lysinibacillus</taxon>
    </lineage>
</organism>
<protein>
    <submittedName>
        <fullName evidence="2">Uncharacterized protein</fullName>
    </submittedName>
</protein>
<name>A0AAX3WW41_9BACI</name>
<evidence type="ECO:0000313" key="2">
    <source>
        <dbReference type="EMBL" id="WHY52052.1"/>
    </source>
</evidence>
<dbReference type="Proteomes" id="UP001178322">
    <property type="component" value="Chromosome"/>
</dbReference>
<evidence type="ECO:0000313" key="3">
    <source>
        <dbReference type="Proteomes" id="UP001178322"/>
    </source>
</evidence>